<dbReference type="PROSITE" id="PS51462">
    <property type="entry name" value="NUDIX"/>
    <property type="match status" value="1"/>
</dbReference>
<feature type="region of interest" description="Disordered" evidence="5">
    <location>
        <begin position="101"/>
        <end position="120"/>
    </location>
</feature>
<evidence type="ECO:0000313" key="8">
    <source>
        <dbReference type="Proteomes" id="UP000776650"/>
    </source>
</evidence>
<evidence type="ECO:0000256" key="3">
    <source>
        <dbReference type="ARBA" id="ARBA00022801"/>
    </source>
</evidence>
<evidence type="ECO:0000313" key="7">
    <source>
        <dbReference type="EMBL" id="HJE91605.1"/>
    </source>
</evidence>
<dbReference type="AlphaFoldDB" id="A0A921F5G1"/>
<evidence type="ECO:0000256" key="1">
    <source>
        <dbReference type="ARBA" id="ARBA00001946"/>
    </source>
</evidence>
<dbReference type="GO" id="GO:0016787">
    <property type="term" value="F:hydrolase activity"/>
    <property type="evidence" value="ECO:0007669"/>
    <property type="project" value="UniProtKB-KW"/>
</dbReference>
<evidence type="ECO:0000256" key="2">
    <source>
        <dbReference type="ARBA" id="ARBA00005582"/>
    </source>
</evidence>
<dbReference type="RefSeq" id="WP_303914229.1">
    <property type="nucleotide sequence ID" value="NZ_DYXM01000222.1"/>
</dbReference>
<dbReference type="PANTHER" id="PTHR43046:SF2">
    <property type="entry name" value="8-OXO-DGTP DIPHOSPHATASE-RELATED"/>
    <property type="match status" value="1"/>
</dbReference>
<dbReference type="SUPFAM" id="SSF55811">
    <property type="entry name" value="Nudix"/>
    <property type="match status" value="1"/>
</dbReference>
<accession>A0A921F5G1</accession>
<evidence type="ECO:0000256" key="4">
    <source>
        <dbReference type="RuleBase" id="RU003476"/>
    </source>
</evidence>
<evidence type="ECO:0000259" key="6">
    <source>
        <dbReference type="PROSITE" id="PS51462"/>
    </source>
</evidence>
<comment type="caution">
    <text evidence="7">The sequence shown here is derived from an EMBL/GenBank/DDBJ whole genome shotgun (WGS) entry which is preliminary data.</text>
</comment>
<dbReference type="Gene3D" id="3.90.79.10">
    <property type="entry name" value="Nucleoside Triphosphate Pyrophosphohydrolase"/>
    <property type="match status" value="1"/>
</dbReference>
<reference evidence="7" key="2">
    <citation type="submission" date="2021-09" db="EMBL/GenBank/DDBJ databases">
        <authorList>
            <person name="Gilroy R."/>
        </authorList>
    </citation>
    <scope>NUCLEOTIDE SEQUENCE</scope>
    <source>
        <strain evidence="7">ChiGjej1B1-18357</strain>
    </source>
</reference>
<reference evidence="7" key="1">
    <citation type="journal article" date="2021" name="PeerJ">
        <title>Extensive microbial diversity within the chicken gut microbiome revealed by metagenomics and culture.</title>
        <authorList>
            <person name="Gilroy R."/>
            <person name="Ravi A."/>
            <person name="Getino M."/>
            <person name="Pursley I."/>
            <person name="Horton D.L."/>
            <person name="Alikhan N.F."/>
            <person name="Baker D."/>
            <person name="Gharbi K."/>
            <person name="Hall N."/>
            <person name="Watson M."/>
            <person name="Adriaenssens E.M."/>
            <person name="Foster-Nyarko E."/>
            <person name="Jarju S."/>
            <person name="Secka A."/>
            <person name="Antonio M."/>
            <person name="Oren A."/>
            <person name="Chaudhuri R.R."/>
            <person name="La Ragione R."/>
            <person name="Hildebrand F."/>
            <person name="Pallen M.J."/>
        </authorList>
    </citation>
    <scope>NUCLEOTIDE SEQUENCE</scope>
    <source>
        <strain evidence="7">ChiGjej1B1-18357</strain>
    </source>
</reference>
<sequence length="340" mass="35074">MDLADEGDGGGWVIGPDSQRRWGLFGAAGLLLRAPSPDDPADPLVLLQHRAKWTASGDTWALPGGAIDSGETPAEAAARETFEEAGIPVGAVRVRGERVTSRMSGVPRPRTRIGALRHDGSLPGGMSRSHSIEWTYTTVFADVPEPLDTIANYESVELRWVRQSEVEGFNLMPAFAEAWPSLRARPVSCVVDVANVLGSRSNGWWRDRAGYTSALLGDLAGAVPCALAPGAMSGGGTSAGSGSASAGDQPTSDAGGTWLARTTVVVEGAAKKAESPASLVRVDAPGEGDDTIVDVASAELATAGPGNVLVVTSDRGLRNRLPAGISVLGSGGFLSRLGLK</sequence>
<dbReference type="InterPro" id="IPR020476">
    <property type="entry name" value="Nudix_hydrolase"/>
</dbReference>
<dbReference type="PROSITE" id="PS00893">
    <property type="entry name" value="NUDIX_BOX"/>
    <property type="match status" value="1"/>
</dbReference>
<feature type="region of interest" description="Disordered" evidence="5">
    <location>
        <begin position="234"/>
        <end position="256"/>
    </location>
</feature>
<name>A0A921F5G1_9ACTN</name>
<dbReference type="Pfam" id="PF00293">
    <property type="entry name" value="NUDIX"/>
    <property type="match status" value="1"/>
</dbReference>
<dbReference type="InterPro" id="IPR020084">
    <property type="entry name" value="NUDIX_hydrolase_CS"/>
</dbReference>
<evidence type="ECO:0000256" key="5">
    <source>
        <dbReference type="SAM" id="MobiDB-lite"/>
    </source>
</evidence>
<protein>
    <submittedName>
        <fullName evidence="7">NUDIX hydrolase</fullName>
    </submittedName>
</protein>
<organism evidence="7 8">
    <name type="scientific">Dietzia timorensis</name>
    <dbReference type="NCBI Taxonomy" id="499555"/>
    <lineage>
        <taxon>Bacteria</taxon>
        <taxon>Bacillati</taxon>
        <taxon>Actinomycetota</taxon>
        <taxon>Actinomycetes</taxon>
        <taxon>Mycobacteriales</taxon>
        <taxon>Dietziaceae</taxon>
        <taxon>Dietzia</taxon>
    </lineage>
</organism>
<proteinExistence type="inferred from homology"/>
<dbReference type="InterPro" id="IPR015797">
    <property type="entry name" value="NUDIX_hydrolase-like_dom_sf"/>
</dbReference>
<dbReference type="PANTHER" id="PTHR43046">
    <property type="entry name" value="GDP-MANNOSE MANNOSYL HYDROLASE"/>
    <property type="match status" value="1"/>
</dbReference>
<dbReference type="InterPro" id="IPR000086">
    <property type="entry name" value="NUDIX_hydrolase_dom"/>
</dbReference>
<dbReference type="EMBL" id="DYXM01000222">
    <property type="protein sequence ID" value="HJE91605.1"/>
    <property type="molecule type" value="Genomic_DNA"/>
</dbReference>
<comment type="cofactor">
    <cofactor evidence="1">
        <name>Mg(2+)</name>
        <dbReference type="ChEBI" id="CHEBI:18420"/>
    </cofactor>
</comment>
<feature type="domain" description="Nudix hydrolase" evidence="6">
    <location>
        <begin position="23"/>
        <end position="186"/>
    </location>
</feature>
<dbReference type="Proteomes" id="UP000776650">
    <property type="component" value="Unassembled WGS sequence"/>
</dbReference>
<gene>
    <name evidence="7" type="ORF">K8V11_11430</name>
</gene>
<comment type="similarity">
    <text evidence="2 4">Belongs to the Nudix hydrolase family.</text>
</comment>
<dbReference type="PRINTS" id="PR00502">
    <property type="entry name" value="NUDIXFAMILY"/>
</dbReference>
<keyword evidence="3 4" id="KW-0378">Hydrolase</keyword>